<dbReference type="Proteomes" id="UP001501627">
    <property type="component" value="Unassembled WGS sequence"/>
</dbReference>
<reference evidence="8" key="1">
    <citation type="journal article" date="2019" name="Int. J. Syst. Evol. Microbiol.">
        <title>The Global Catalogue of Microorganisms (GCM) 10K type strain sequencing project: providing services to taxonomists for standard genome sequencing and annotation.</title>
        <authorList>
            <consortium name="The Broad Institute Genomics Platform"/>
            <consortium name="The Broad Institute Genome Sequencing Center for Infectious Disease"/>
            <person name="Wu L."/>
            <person name="Ma J."/>
        </authorList>
    </citation>
    <scope>NUCLEOTIDE SEQUENCE [LARGE SCALE GENOMIC DNA]</scope>
    <source>
        <strain evidence="8">JCM 17561</strain>
    </source>
</reference>
<dbReference type="NCBIfam" id="NF002550">
    <property type="entry name" value="PRK02106.1"/>
    <property type="match status" value="1"/>
</dbReference>
<feature type="domain" description="Glucose-methanol-choline oxidoreductase N-terminal" evidence="6">
    <location>
        <begin position="84"/>
        <end position="107"/>
    </location>
</feature>
<gene>
    <name evidence="7" type="ORF">GCM10022279_32630</name>
</gene>
<keyword evidence="3 5" id="KW-0285">Flavoprotein</keyword>
<dbReference type="PANTHER" id="PTHR11552:SF147">
    <property type="entry name" value="CHOLINE DEHYDROGENASE, MITOCHONDRIAL"/>
    <property type="match status" value="1"/>
</dbReference>
<evidence type="ECO:0000256" key="5">
    <source>
        <dbReference type="RuleBase" id="RU003968"/>
    </source>
</evidence>
<evidence type="ECO:0000256" key="2">
    <source>
        <dbReference type="ARBA" id="ARBA00010790"/>
    </source>
</evidence>
<evidence type="ECO:0000256" key="3">
    <source>
        <dbReference type="ARBA" id="ARBA00022630"/>
    </source>
</evidence>
<dbReference type="RefSeq" id="WP_103046096.1">
    <property type="nucleotide sequence ID" value="NZ_BAABBP010000049.1"/>
</dbReference>
<proteinExistence type="inferred from homology"/>
<dbReference type="SUPFAM" id="SSF51905">
    <property type="entry name" value="FAD/NAD(P)-binding domain"/>
    <property type="match status" value="1"/>
</dbReference>
<dbReference type="SUPFAM" id="SSF54373">
    <property type="entry name" value="FAD-linked reductases, C-terminal domain"/>
    <property type="match status" value="1"/>
</dbReference>
<protein>
    <submittedName>
        <fullName evidence="7">Choline dehydrogenase</fullName>
    </submittedName>
</protein>
<comment type="similarity">
    <text evidence="2 5">Belongs to the GMC oxidoreductase family.</text>
</comment>
<dbReference type="InterPro" id="IPR012132">
    <property type="entry name" value="GMC_OxRdtase"/>
</dbReference>
<sequence length="534" mass="57695">MPDAPQFDFIIIGAGSAGCVLANRLSADVRHRVLLIEAGGRDSSPLIHVPGAFLALLQTGKLTWNYQTAPQQHLDGRVLHDARGKVLGGSSSINGMCYSRGAPEILDGWAAAGNRGWSYQDMLPYYRRAEGNLHGADAYHGGDGPLRVTRMGLNNPATRAWVQAAQEAGYPYNDDHNGAVSEGFGPGEHTIYKGRRISTAVAYLRGARKRSNLQISTESHATRILFEGRRAVGVEYRQGGELKRAYARQEVISSAGTFQSAQLLMLSGIGAADALQPLGITPLVDLQGVGANLHDHIGTQVAMQCPQPVTYYKYFSSPLAMARAGLGYVLARKGPLGSNAIDAMAYLRSGAPGHDQLDLKFYFIPALLAVDASDRKSHGITNLIILTRPESRGRLSLRSADPQDKPVIDANYLSAPRDVEALRRGIRISRRILGEPAYADYRGREVLPRPEIDDDGAIDAFLRRTCEVNYEAVGTCRMGSDALAVVNDQLQVHGVEHLRVVDGSVMPRITTGDPNATIIAIAEKAADLMLGKAR</sequence>
<evidence type="ECO:0000313" key="8">
    <source>
        <dbReference type="Proteomes" id="UP001501627"/>
    </source>
</evidence>
<dbReference type="PIRSF" id="PIRSF000137">
    <property type="entry name" value="Alcohol_oxidase"/>
    <property type="match status" value="1"/>
</dbReference>
<accession>A0ABP7S3G7</accession>
<dbReference type="Pfam" id="PF00732">
    <property type="entry name" value="GMC_oxred_N"/>
    <property type="match status" value="1"/>
</dbReference>
<dbReference type="PROSITE" id="PS00623">
    <property type="entry name" value="GMC_OXRED_1"/>
    <property type="match status" value="1"/>
</dbReference>
<keyword evidence="4 5" id="KW-0274">FAD</keyword>
<dbReference type="PANTHER" id="PTHR11552">
    <property type="entry name" value="GLUCOSE-METHANOL-CHOLINE GMC OXIDOREDUCTASE"/>
    <property type="match status" value="1"/>
</dbReference>
<evidence type="ECO:0000313" key="7">
    <source>
        <dbReference type="EMBL" id="GAA4006101.1"/>
    </source>
</evidence>
<dbReference type="InterPro" id="IPR000172">
    <property type="entry name" value="GMC_OxRdtase_N"/>
</dbReference>
<dbReference type="Gene3D" id="3.50.50.60">
    <property type="entry name" value="FAD/NAD(P)-binding domain"/>
    <property type="match status" value="1"/>
</dbReference>
<comment type="cofactor">
    <cofactor evidence="1">
        <name>FAD</name>
        <dbReference type="ChEBI" id="CHEBI:57692"/>
    </cofactor>
</comment>
<dbReference type="EMBL" id="BAABBP010000049">
    <property type="protein sequence ID" value="GAA4006101.1"/>
    <property type="molecule type" value="Genomic_DNA"/>
</dbReference>
<dbReference type="InterPro" id="IPR036188">
    <property type="entry name" value="FAD/NAD-bd_sf"/>
</dbReference>
<dbReference type="InterPro" id="IPR007867">
    <property type="entry name" value="GMC_OxRtase_C"/>
</dbReference>
<dbReference type="Pfam" id="PF05199">
    <property type="entry name" value="GMC_oxred_C"/>
    <property type="match status" value="1"/>
</dbReference>
<evidence type="ECO:0000256" key="1">
    <source>
        <dbReference type="ARBA" id="ARBA00001974"/>
    </source>
</evidence>
<evidence type="ECO:0000259" key="6">
    <source>
        <dbReference type="PROSITE" id="PS00623"/>
    </source>
</evidence>
<organism evidence="7 8">
    <name type="scientific">Comamonas faecalis</name>
    <dbReference type="NCBI Taxonomy" id="1387849"/>
    <lineage>
        <taxon>Bacteria</taxon>
        <taxon>Pseudomonadati</taxon>
        <taxon>Pseudomonadota</taxon>
        <taxon>Betaproteobacteria</taxon>
        <taxon>Burkholderiales</taxon>
        <taxon>Comamonadaceae</taxon>
        <taxon>Comamonas</taxon>
    </lineage>
</organism>
<evidence type="ECO:0000256" key="4">
    <source>
        <dbReference type="ARBA" id="ARBA00022827"/>
    </source>
</evidence>
<name>A0ABP7S3G7_9BURK</name>
<dbReference type="Gene3D" id="3.30.560.10">
    <property type="entry name" value="Glucose Oxidase, domain 3"/>
    <property type="match status" value="1"/>
</dbReference>
<keyword evidence="8" id="KW-1185">Reference proteome</keyword>
<comment type="caution">
    <text evidence="7">The sequence shown here is derived from an EMBL/GenBank/DDBJ whole genome shotgun (WGS) entry which is preliminary data.</text>
</comment>